<dbReference type="RefSeq" id="WP_148895813.1">
    <property type="nucleotide sequence ID" value="NZ_VNIB01000006.1"/>
</dbReference>
<dbReference type="Pfam" id="PF01012">
    <property type="entry name" value="ETF"/>
    <property type="match status" value="1"/>
</dbReference>
<dbReference type="SUPFAM" id="SSF52402">
    <property type="entry name" value="Adenine nucleotide alpha hydrolases-like"/>
    <property type="match status" value="1"/>
</dbReference>
<dbReference type="AlphaFoldDB" id="A0A5D3WHT8"/>
<keyword evidence="4" id="KW-1185">Reference proteome</keyword>
<dbReference type="Proteomes" id="UP000324159">
    <property type="component" value="Unassembled WGS sequence"/>
</dbReference>
<comment type="caution">
    <text evidence="3">The sequence shown here is derived from an EMBL/GenBank/DDBJ whole genome shotgun (WGS) entry which is preliminary data.</text>
</comment>
<name>A0A5D3WHT8_9BACT</name>
<dbReference type="OrthoDB" id="9804960at2"/>
<evidence type="ECO:0000313" key="3">
    <source>
        <dbReference type="EMBL" id="TYO98435.1"/>
    </source>
</evidence>
<evidence type="ECO:0000259" key="2">
    <source>
        <dbReference type="Pfam" id="PF01012"/>
    </source>
</evidence>
<dbReference type="InterPro" id="IPR014730">
    <property type="entry name" value="ETF_a/b_N"/>
</dbReference>
<dbReference type="InterPro" id="IPR012255">
    <property type="entry name" value="ETF_b"/>
</dbReference>
<sequence>MKAFVLVSEVIDMSFNQTVDEQACSLWGKSILKVPNYADLVSLEIMAQLKKGPDVVESVTVGQESTIFSLKTFVAPKVNKANIILDNDIKKHNSHYISEVVRSYLHDKNVELILCGGETSDFGSGLTGPLLARCLGIDFLGSIVNILNIDENTKTICVKRKLDWGKREVLIVPYPIVLGVVPGEVLPSMSTLEQKLRGTIETIDVGSLTLNNPDKIKQGAREVFKANPRGVFTPDDSLSPAEKIKALMSGGVSKKSRGDVLEGREEGLAEQIVEYLREIQIL</sequence>
<dbReference type="GO" id="GO:0009055">
    <property type="term" value="F:electron transfer activity"/>
    <property type="evidence" value="ECO:0007669"/>
    <property type="project" value="InterPro"/>
</dbReference>
<protein>
    <submittedName>
        <fullName evidence="3">Electron transfer flavoprotein beta subunit</fullName>
    </submittedName>
</protein>
<keyword evidence="1" id="KW-0813">Transport</keyword>
<dbReference type="Gene3D" id="3.40.50.620">
    <property type="entry name" value="HUPs"/>
    <property type="match status" value="1"/>
</dbReference>
<gene>
    <name evidence="3" type="ORF">EDC39_10634</name>
</gene>
<organism evidence="3 4">
    <name type="scientific">Geothermobacter ehrlichii</name>
    <dbReference type="NCBI Taxonomy" id="213224"/>
    <lineage>
        <taxon>Bacteria</taxon>
        <taxon>Pseudomonadati</taxon>
        <taxon>Thermodesulfobacteriota</taxon>
        <taxon>Desulfuromonadia</taxon>
        <taxon>Desulfuromonadales</taxon>
        <taxon>Geothermobacteraceae</taxon>
        <taxon>Geothermobacter</taxon>
    </lineage>
</organism>
<dbReference type="EMBL" id="VNIB01000006">
    <property type="protein sequence ID" value="TYO98435.1"/>
    <property type="molecule type" value="Genomic_DNA"/>
</dbReference>
<reference evidence="3 4" key="1">
    <citation type="submission" date="2019-07" db="EMBL/GenBank/DDBJ databases">
        <title>Genomic Encyclopedia of Type Strains, Phase IV (KMG-IV): sequencing the most valuable type-strain genomes for metagenomic binning, comparative biology and taxonomic classification.</title>
        <authorList>
            <person name="Goeker M."/>
        </authorList>
    </citation>
    <scope>NUCLEOTIDE SEQUENCE [LARGE SCALE GENOMIC DNA]</scope>
    <source>
        <strain evidence="3 4">SS015</strain>
    </source>
</reference>
<proteinExistence type="predicted"/>
<keyword evidence="1" id="KW-0249">Electron transport</keyword>
<accession>A0A5D3WHT8</accession>
<dbReference type="PANTHER" id="PTHR21294">
    <property type="entry name" value="ELECTRON TRANSFER FLAVOPROTEIN BETA-SUBUNIT"/>
    <property type="match status" value="1"/>
</dbReference>
<evidence type="ECO:0000256" key="1">
    <source>
        <dbReference type="ARBA" id="ARBA00022982"/>
    </source>
</evidence>
<dbReference type="InterPro" id="IPR014729">
    <property type="entry name" value="Rossmann-like_a/b/a_fold"/>
</dbReference>
<feature type="domain" description="Electron transfer flavoprotein alpha/beta-subunit N-terminal" evidence="2">
    <location>
        <begin position="40"/>
        <end position="205"/>
    </location>
</feature>
<evidence type="ECO:0000313" key="4">
    <source>
        <dbReference type="Proteomes" id="UP000324159"/>
    </source>
</evidence>